<protein>
    <submittedName>
        <fullName evidence="5">Mitochondrial import inner membrane translocase subunit tim23-3</fullName>
    </submittedName>
</protein>
<organism evidence="5 6">
    <name type="scientific">Thalictrum thalictroides</name>
    <name type="common">Rue-anemone</name>
    <name type="synonym">Anemone thalictroides</name>
    <dbReference type="NCBI Taxonomy" id="46969"/>
    <lineage>
        <taxon>Eukaryota</taxon>
        <taxon>Viridiplantae</taxon>
        <taxon>Streptophyta</taxon>
        <taxon>Embryophyta</taxon>
        <taxon>Tracheophyta</taxon>
        <taxon>Spermatophyta</taxon>
        <taxon>Magnoliopsida</taxon>
        <taxon>Ranunculales</taxon>
        <taxon>Ranunculaceae</taxon>
        <taxon>Thalictroideae</taxon>
        <taxon>Thalictrum</taxon>
    </lineage>
</organism>
<dbReference type="AlphaFoldDB" id="A0A7J6WY42"/>
<dbReference type="InterPro" id="IPR045238">
    <property type="entry name" value="Tim23-like"/>
</dbReference>
<keyword evidence="4" id="KW-0472">Membrane</keyword>
<dbReference type="GO" id="GO:0008320">
    <property type="term" value="F:protein transmembrane transporter activity"/>
    <property type="evidence" value="ECO:0007669"/>
    <property type="project" value="TreeGrafter"/>
</dbReference>
<evidence type="ECO:0000313" key="6">
    <source>
        <dbReference type="Proteomes" id="UP000554482"/>
    </source>
</evidence>
<dbReference type="PANTHER" id="PTHR15371:SF24">
    <property type="entry name" value="MITOCHONDRIAL IMPORT INNER MEMBRANE TRANSLOCASE SUBUNIT TIM23-3"/>
    <property type="match status" value="1"/>
</dbReference>
<evidence type="ECO:0000256" key="1">
    <source>
        <dbReference type="ARBA" id="ARBA00004141"/>
    </source>
</evidence>
<comment type="caution">
    <text evidence="5">The sequence shown here is derived from an EMBL/GenBank/DDBJ whole genome shotgun (WGS) entry which is preliminary data.</text>
</comment>
<dbReference type="OrthoDB" id="159299at2759"/>
<proteinExistence type="predicted"/>
<dbReference type="GO" id="GO:0005744">
    <property type="term" value="C:TIM23 mitochondrial import inner membrane translocase complex"/>
    <property type="evidence" value="ECO:0007669"/>
    <property type="project" value="TreeGrafter"/>
</dbReference>
<reference evidence="5 6" key="1">
    <citation type="submission" date="2020-06" db="EMBL/GenBank/DDBJ databases">
        <title>Transcriptomic and genomic resources for Thalictrum thalictroides and T. hernandezii: Facilitating candidate gene discovery in an emerging model plant lineage.</title>
        <authorList>
            <person name="Arias T."/>
            <person name="Riano-Pachon D.M."/>
            <person name="Di Stilio V.S."/>
        </authorList>
    </citation>
    <scope>NUCLEOTIDE SEQUENCE [LARGE SCALE GENOMIC DNA]</scope>
    <source>
        <strain evidence="6">cv. WT478/WT964</strain>
        <tissue evidence="5">Leaves</tissue>
    </source>
</reference>
<name>A0A7J6WY42_THATH</name>
<keyword evidence="6" id="KW-1185">Reference proteome</keyword>
<evidence type="ECO:0000256" key="3">
    <source>
        <dbReference type="ARBA" id="ARBA00022989"/>
    </source>
</evidence>
<gene>
    <name evidence="5" type="ORF">FRX31_008565</name>
</gene>
<keyword evidence="2" id="KW-0812">Transmembrane</keyword>
<dbReference type="GO" id="GO:0030150">
    <property type="term" value="P:protein import into mitochondrial matrix"/>
    <property type="evidence" value="ECO:0007669"/>
    <property type="project" value="TreeGrafter"/>
</dbReference>
<dbReference type="PANTHER" id="PTHR15371">
    <property type="entry name" value="TIM23"/>
    <property type="match status" value="1"/>
</dbReference>
<sequence>MPAISISRVDRMVWKPCSNGRYSVAEGIEHLRRKGNELWWTKHVWNKSIHPRPSGMAWKLFYGKFDFTDLQHAIRKIGKVKPFTRDLWHACIIGTIVEIWKGRNAIVFNDQSFKMNKVKNRIKRWIRIIGALSIITFSLHDQNNRILLDYYESSEDTDLREIFGECLPYYTGSLYFTGAILGGAKGAVEGIMAAELGDTTNIRVNRIWNAGRHFGRKYGNSLGVLGFLFGVMESSIIYYRDGNDGISSSVLAGLGAGAIYKAGSGPRSAALAGAIGGLAAAGAKQAVPVIQRYVTF</sequence>
<evidence type="ECO:0000256" key="2">
    <source>
        <dbReference type="ARBA" id="ARBA00022692"/>
    </source>
</evidence>
<evidence type="ECO:0000313" key="5">
    <source>
        <dbReference type="EMBL" id="KAF5201847.1"/>
    </source>
</evidence>
<accession>A0A7J6WY42</accession>
<evidence type="ECO:0000256" key="4">
    <source>
        <dbReference type="ARBA" id="ARBA00023136"/>
    </source>
</evidence>
<dbReference type="EMBL" id="JABWDY010008893">
    <property type="protein sequence ID" value="KAF5201847.1"/>
    <property type="molecule type" value="Genomic_DNA"/>
</dbReference>
<keyword evidence="3" id="KW-1133">Transmembrane helix</keyword>
<comment type="subcellular location">
    <subcellularLocation>
        <location evidence="1">Membrane</location>
        <topology evidence="1">Multi-pass membrane protein</topology>
    </subcellularLocation>
</comment>
<dbReference type="Pfam" id="PF02466">
    <property type="entry name" value="Tim17"/>
    <property type="match status" value="1"/>
</dbReference>
<dbReference type="Proteomes" id="UP000554482">
    <property type="component" value="Unassembled WGS sequence"/>
</dbReference>